<dbReference type="InterPro" id="IPR033713">
    <property type="entry name" value="NudJ"/>
</dbReference>
<evidence type="ECO:0000256" key="3">
    <source>
        <dbReference type="ARBA" id="ARBA00015552"/>
    </source>
</evidence>
<dbReference type="CDD" id="cd03675">
    <property type="entry name" value="NUDIX_Hydrolase"/>
    <property type="match status" value="1"/>
</dbReference>
<accession>A0ABU2WEG0</accession>
<comment type="cofactor">
    <cofactor evidence="4">
        <name>Mg(2+)</name>
        <dbReference type="ChEBI" id="CHEBI:18420"/>
    </cofactor>
</comment>
<dbReference type="RefSeq" id="WP_311363659.1">
    <property type="nucleotide sequence ID" value="NZ_JAVRIC010000003.1"/>
</dbReference>
<dbReference type="InterPro" id="IPR000086">
    <property type="entry name" value="NUDIX_hydrolase_dom"/>
</dbReference>
<evidence type="ECO:0000259" key="5">
    <source>
        <dbReference type="PROSITE" id="PS51462"/>
    </source>
</evidence>
<dbReference type="PANTHER" id="PTHR43222:SF11">
    <property type="entry name" value="PHOSPHATASE NUDJ"/>
    <property type="match status" value="1"/>
</dbReference>
<dbReference type="Gene3D" id="3.90.79.10">
    <property type="entry name" value="Nucleoside Triphosphate Pyrophosphohydrolase"/>
    <property type="match status" value="1"/>
</dbReference>
<dbReference type="Proteomes" id="UP001254608">
    <property type="component" value="Unassembled WGS sequence"/>
</dbReference>
<proteinExistence type="inferred from homology"/>
<evidence type="ECO:0000313" key="6">
    <source>
        <dbReference type="EMBL" id="MDT0496265.1"/>
    </source>
</evidence>
<dbReference type="SUPFAM" id="SSF55811">
    <property type="entry name" value="Nudix"/>
    <property type="match status" value="1"/>
</dbReference>
<sequence length="156" mass="18115">MSWSPHVTVSVLVEKEGRFLMVEERVNGAPVINQPSGHWERGETLFAGAIRETLEETCWDVELTDLLGIYEYEPPELGYTFIRFMFIGRALSERPDRELDKAILRSMWLSEAEIRKQIERHRSPMVLRAIDDYLSGHRYPLNLVQHQTDFASLPAL</sequence>
<gene>
    <name evidence="4" type="primary">nudJ</name>
    <name evidence="6" type="ORF">RM530_02640</name>
</gene>
<comment type="subunit">
    <text evidence="2 4">Monomer.</text>
</comment>
<dbReference type="PROSITE" id="PS51462">
    <property type="entry name" value="NUDIX"/>
    <property type="match status" value="1"/>
</dbReference>
<dbReference type="PANTHER" id="PTHR43222">
    <property type="entry name" value="NUDIX HYDROLASE 23"/>
    <property type="match status" value="1"/>
</dbReference>
<organism evidence="6 7">
    <name type="scientific">Banduia mediterranea</name>
    <dbReference type="NCBI Taxonomy" id="3075609"/>
    <lineage>
        <taxon>Bacteria</taxon>
        <taxon>Pseudomonadati</taxon>
        <taxon>Pseudomonadota</taxon>
        <taxon>Gammaproteobacteria</taxon>
        <taxon>Nevskiales</taxon>
        <taxon>Algiphilaceae</taxon>
        <taxon>Banduia</taxon>
    </lineage>
</organism>
<protein>
    <recommendedName>
        <fullName evidence="3 4">Phosphatase NudJ</fullName>
        <ecNumber evidence="4">3.6.1.-</ecNumber>
    </recommendedName>
</protein>
<reference evidence="6 7" key="1">
    <citation type="submission" date="2023-09" db="EMBL/GenBank/DDBJ databases">
        <authorList>
            <person name="Rey-Velasco X."/>
        </authorList>
    </citation>
    <scope>NUCLEOTIDE SEQUENCE [LARGE SCALE GENOMIC DNA]</scope>
    <source>
        <strain evidence="6 7">W345</strain>
    </source>
</reference>
<feature type="domain" description="Nudix hydrolase" evidence="5">
    <location>
        <begin position="4"/>
        <end position="131"/>
    </location>
</feature>
<dbReference type="EC" id="3.6.1.-" evidence="4"/>
<comment type="similarity">
    <text evidence="1 4">Belongs to the Nudix hydrolase family. NudJ subfamily.</text>
</comment>
<evidence type="ECO:0000256" key="1">
    <source>
        <dbReference type="ARBA" id="ARBA00007608"/>
    </source>
</evidence>
<comment type="caution">
    <text evidence="6">The sequence shown here is derived from an EMBL/GenBank/DDBJ whole genome shotgun (WGS) entry which is preliminary data.</text>
</comment>
<dbReference type="EMBL" id="JAVRIC010000003">
    <property type="protein sequence ID" value="MDT0496265.1"/>
    <property type="molecule type" value="Genomic_DNA"/>
</dbReference>
<dbReference type="GO" id="GO:0016787">
    <property type="term" value="F:hydrolase activity"/>
    <property type="evidence" value="ECO:0007669"/>
    <property type="project" value="UniProtKB-KW"/>
</dbReference>
<evidence type="ECO:0000313" key="7">
    <source>
        <dbReference type="Proteomes" id="UP001254608"/>
    </source>
</evidence>
<keyword evidence="7" id="KW-1185">Reference proteome</keyword>
<keyword evidence="4 6" id="KW-0378">Hydrolase</keyword>
<dbReference type="InterPro" id="IPR015797">
    <property type="entry name" value="NUDIX_hydrolase-like_dom_sf"/>
</dbReference>
<name>A0ABU2WEG0_9GAMM</name>
<evidence type="ECO:0000256" key="4">
    <source>
        <dbReference type="RuleBase" id="RU364043"/>
    </source>
</evidence>
<dbReference type="Pfam" id="PF00293">
    <property type="entry name" value="NUDIX"/>
    <property type="match status" value="1"/>
</dbReference>
<evidence type="ECO:0000256" key="2">
    <source>
        <dbReference type="ARBA" id="ARBA00011245"/>
    </source>
</evidence>
<keyword evidence="4" id="KW-0460">Magnesium</keyword>